<dbReference type="SUPFAM" id="SSF53335">
    <property type="entry name" value="S-adenosyl-L-methionine-dependent methyltransferases"/>
    <property type="match status" value="1"/>
</dbReference>
<dbReference type="EC" id="2.1.1.33" evidence="3"/>
<evidence type="ECO:0000256" key="1">
    <source>
        <dbReference type="ARBA" id="ARBA00000142"/>
    </source>
</evidence>
<evidence type="ECO:0000256" key="6">
    <source>
        <dbReference type="ARBA" id="ARBA00022691"/>
    </source>
</evidence>
<dbReference type="GO" id="GO:0043527">
    <property type="term" value="C:tRNA methyltransferase complex"/>
    <property type="evidence" value="ECO:0007669"/>
    <property type="project" value="TreeGrafter"/>
</dbReference>
<evidence type="ECO:0000256" key="3">
    <source>
        <dbReference type="ARBA" id="ARBA00011977"/>
    </source>
</evidence>
<comment type="catalytic activity">
    <reaction evidence="1">
        <text>guanosine(46) in tRNA + S-adenosyl-L-methionine = N(7)-methylguanosine(46) in tRNA + S-adenosyl-L-homocysteine</text>
        <dbReference type="Rhea" id="RHEA:42708"/>
        <dbReference type="Rhea" id="RHEA-COMP:10188"/>
        <dbReference type="Rhea" id="RHEA-COMP:10189"/>
        <dbReference type="ChEBI" id="CHEBI:57856"/>
        <dbReference type="ChEBI" id="CHEBI:59789"/>
        <dbReference type="ChEBI" id="CHEBI:74269"/>
        <dbReference type="ChEBI" id="CHEBI:74480"/>
        <dbReference type="EC" id="2.1.1.33"/>
    </reaction>
</comment>
<dbReference type="Gene3D" id="3.40.50.150">
    <property type="entry name" value="Vaccinia Virus protein VP39"/>
    <property type="match status" value="1"/>
</dbReference>
<evidence type="ECO:0000313" key="9">
    <source>
        <dbReference type="Proteomes" id="UP000642180"/>
    </source>
</evidence>
<reference evidence="9" key="1">
    <citation type="journal article" date="2019" name="Int. J. Syst. Evol. Microbiol.">
        <title>The Global Catalogue of Microorganisms (GCM) 10K type strain sequencing project: providing services to taxonomists for standard genome sequencing and annotation.</title>
        <authorList>
            <consortium name="The Broad Institute Genomics Platform"/>
            <consortium name="The Broad Institute Genome Sequencing Center for Infectious Disease"/>
            <person name="Wu L."/>
            <person name="Ma J."/>
        </authorList>
    </citation>
    <scope>NUCLEOTIDE SEQUENCE [LARGE SCALE GENOMIC DNA]</scope>
    <source>
        <strain evidence="9">CCM 2767</strain>
    </source>
</reference>
<proteinExistence type="predicted"/>
<comment type="caution">
    <text evidence="8">The sequence shown here is derived from an EMBL/GenBank/DDBJ whole genome shotgun (WGS) entry which is preliminary data.</text>
</comment>
<dbReference type="InterPro" id="IPR029063">
    <property type="entry name" value="SAM-dependent_MTases_sf"/>
</dbReference>
<dbReference type="PANTHER" id="PTHR23417">
    <property type="entry name" value="3-DEOXY-D-MANNO-OCTULOSONIC-ACID TRANSFERASE/TRNA GUANINE-N 7 - -METHYLTRANSFERASE"/>
    <property type="match status" value="1"/>
</dbReference>
<dbReference type="GO" id="GO:0008176">
    <property type="term" value="F:tRNA (guanine(46)-N7)-methyltransferase activity"/>
    <property type="evidence" value="ECO:0007669"/>
    <property type="project" value="UniProtKB-EC"/>
</dbReference>
<dbReference type="Proteomes" id="UP000642180">
    <property type="component" value="Unassembled WGS sequence"/>
</dbReference>
<accession>A0A8J3AS95</accession>
<dbReference type="InterPro" id="IPR003358">
    <property type="entry name" value="tRNA_(Gua-N-7)_MeTrfase_Trmb"/>
</dbReference>
<dbReference type="PANTHER" id="PTHR23417:SF14">
    <property type="entry name" value="PENTACOTRIPEPTIDE-REPEAT REGION OF PRORP DOMAIN-CONTAINING PROTEIN"/>
    <property type="match status" value="1"/>
</dbReference>
<evidence type="ECO:0000256" key="7">
    <source>
        <dbReference type="ARBA" id="ARBA00022694"/>
    </source>
</evidence>
<comment type="function">
    <text evidence="2">Catalyzes the formation of N(7)-methylguanine at position 46 (m7G46) in tRNA.</text>
</comment>
<dbReference type="PROSITE" id="PS51625">
    <property type="entry name" value="SAM_MT_TRMB"/>
    <property type="match status" value="1"/>
</dbReference>
<dbReference type="AlphaFoldDB" id="A0A8J3AS95"/>
<dbReference type="EMBL" id="BMDI01000001">
    <property type="protein sequence ID" value="GGI18920.1"/>
    <property type="molecule type" value="Genomic_DNA"/>
</dbReference>
<keyword evidence="4" id="KW-0489">Methyltransferase</keyword>
<evidence type="ECO:0000256" key="5">
    <source>
        <dbReference type="ARBA" id="ARBA00022679"/>
    </source>
</evidence>
<evidence type="ECO:0000256" key="2">
    <source>
        <dbReference type="ARBA" id="ARBA00003015"/>
    </source>
</evidence>
<gene>
    <name evidence="8" type="ORF">GCM10008066_16490</name>
</gene>
<keyword evidence="5" id="KW-0808">Transferase</keyword>
<evidence type="ECO:0000256" key="4">
    <source>
        <dbReference type="ARBA" id="ARBA00022603"/>
    </source>
</evidence>
<keyword evidence="9" id="KW-1185">Reference proteome</keyword>
<dbReference type="Pfam" id="PF02390">
    <property type="entry name" value="Methyltransf_4"/>
    <property type="match status" value="1"/>
</dbReference>
<keyword evidence="7" id="KW-0819">tRNA processing</keyword>
<protein>
    <recommendedName>
        <fullName evidence="3">tRNA (guanine(46)-N(7))-methyltransferase</fullName>
        <ecNumber evidence="3">2.1.1.33</ecNumber>
    </recommendedName>
</protein>
<sequence length="238" mass="26891">MQAFLFFTLHDRAMHANSSPIVSSQTGIHEQLPTLVARHATHTFQKPVASYNQRSFDQNIGIWKKAGSKPLILDTGCGVGLSTLHLATQFPDHFVIGIDQSEDRITRNTQWPQAVPENFICVRADLVDYWRLMLAHGIFPARQYLLYPNPWPKIGHLSRRWHGHPVFPTIVALGGLIECRSNWALYVEEFAAAVTQLSGQDVQAERYIPTHTITPFEAKYLASGHALWRCMATLPPKI</sequence>
<dbReference type="CDD" id="cd02440">
    <property type="entry name" value="AdoMet_MTases"/>
    <property type="match status" value="1"/>
</dbReference>
<organism evidence="8 9">
    <name type="scientific">Oxalicibacterium faecigallinarum</name>
    <dbReference type="NCBI Taxonomy" id="573741"/>
    <lineage>
        <taxon>Bacteria</taxon>
        <taxon>Pseudomonadati</taxon>
        <taxon>Pseudomonadota</taxon>
        <taxon>Betaproteobacteria</taxon>
        <taxon>Burkholderiales</taxon>
        <taxon>Oxalobacteraceae</taxon>
        <taxon>Oxalicibacterium</taxon>
    </lineage>
</organism>
<name>A0A8J3AS95_9BURK</name>
<keyword evidence="6" id="KW-0949">S-adenosyl-L-methionine</keyword>
<evidence type="ECO:0000313" key="8">
    <source>
        <dbReference type="EMBL" id="GGI18920.1"/>
    </source>
</evidence>